<dbReference type="VEuPathDB" id="AmoebaDB:NF0130900"/>
<feature type="region of interest" description="Disordered" evidence="3">
    <location>
        <begin position="65"/>
        <end position="101"/>
    </location>
</feature>
<feature type="domain" description="AAA+ ATPase" evidence="4">
    <location>
        <begin position="246"/>
        <end position="378"/>
    </location>
</feature>
<dbReference type="InterPro" id="IPR027417">
    <property type="entry name" value="P-loop_NTPase"/>
</dbReference>
<accession>A0A6A5C8U8</accession>
<dbReference type="EMBL" id="VFQX01000013">
    <property type="protein sequence ID" value="KAF0981805.1"/>
    <property type="molecule type" value="Genomic_DNA"/>
</dbReference>
<feature type="compositionally biased region" description="Basic and acidic residues" evidence="3">
    <location>
        <begin position="69"/>
        <end position="84"/>
    </location>
</feature>
<dbReference type="OMA" id="YEFLYIT"/>
<dbReference type="Gene3D" id="3.40.50.300">
    <property type="entry name" value="P-loop containing nucleotide triphosphate hydrolases"/>
    <property type="match status" value="1"/>
</dbReference>
<name>A0A6A5C8U8_NAEFO</name>
<dbReference type="PANTHER" id="PTHR30258">
    <property type="entry name" value="TYPE II SECRETION SYSTEM PROTEIN GSPE-RELATED"/>
    <property type="match status" value="1"/>
</dbReference>
<dbReference type="AlphaFoldDB" id="A0A6A5C8U8"/>
<dbReference type="GeneID" id="68119677"/>
<keyword evidence="1" id="KW-0547">Nucleotide-binding</keyword>
<dbReference type="GO" id="GO:0016887">
    <property type="term" value="F:ATP hydrolysis activity"/>
    <property type="evidence" value="ECO:0007669"/>
    <property type="project" value="TreeGrafter"/>
</dbReference>
<evidence type="ECO:0000313" key="5">
    <source>
        <dbReference type="EMBL" id="KAF0981805.1"/>
    </source>
</evidence>
<keyword evidence="2" id="KW-0067">ATP-binding</keyword>
<organism evidence="5 6">
    <name type="scientific">Naegleria fowleri</name>
    <name type="common">Brain eating amoeba</name>
    <dbReference type="NCBI Taxonomy" id="5763"/>
    <lineage>
        <taxon>Eukaryota</taxon>
        <taxon>Discoba</taxon>
        <taxon>Heterolobosea</taxon>
        <taxon>Tetramitia</taxon>
        <taxon>Eutetramitia</taxon>
        <taxon>Vahlkampfiidae</taxon>
        <taxon>Naegleria</taxon>
    </lineage>
</organism>
<feature type="region of interest" description="Disordered" evidence="3">
    <location>
        <begin position="1"/>
        <end position="45"/>
    </location>
</feature>
<dbReference type="InterPro" id="IPR003593">
    <property type="entry name" value="AAA+_ATPase"/>
</dbReference>
<dbReference type="GO" id="GO:0005886">
    <property type="term" value="C:plasma membrane"/>
    <property type="evidence" value="ECO:0007669"/>
    <property type="project" value="TreeGrafter"/>
</dbReference>
<dbReference type="SMART" id="SM00382">
    <property type="entry name" value="AAA"/>
    <property type="match status" value="1"/>
</dbReference>
<dbReference type="InterPro" id="IPR001482">
    <property type="entry name" value="T2SS/T4SS_dom"/>
</dbReference>
<evidence type="ECO:0000259" key="4">
    <source>
        <dbReference type="SMART" id="SM00382"/>
    </source>
</evidence>
<proteinExistence type="predicted"/>
<comment type="caution">
    <text evidence="5">The sequence shown here is derived from an EMBL/GenBank/DDBJ whole genome shotgun (WGS) entry which is preliminary data.</text>
</comment>
<dbReference type="PANTHER" id="PTHR30258:SF3">
    <property type="entry name" value="SLL1921 PROTEIN"/>
    <property type="match status" value="1"/>
</dbReference>
<dbReference type="SUPFAM" id="SSF52540">
    <property type="entry name" value="P-loop containing nucleoside triphosphate hydrolases"/>
    <property type="match status" value="1"/>
</dbReference>
<feature type="compositionally biased region" description="Low complexity" evidence="3">
    <location>
        <begin position="17"/>
        <end position="38"/>
    </location>
</feature>
<gene>
    <name evidence="5" type="ORF">FDP41_012462</name>
</gene>
<protein>
    <recommendedName>
        <fullName evidence="4">AAA+ ATPase domain-containing protein</fullName>
    </recommendedName>
</protein>
<dbReference type="RefSeq" id="XP_044566518.1">
    <property type="nucleotide sequence ID" value="XM_044702985.1"/>
</dbReference>
<dbReference type="VEuPathDB" id="AmoebaDB:NfTy_040570"/>
<dbReference type="GO" id="GO:0005524">
    <property type="term" value="F:ATP binding"/>
    <property type="evidence" value="ECO:0007669"/>
    <property type="project" value="UniProtKB-KW"/>
</dbReference>
<dbReference type="Proteomes" id="UP000444721">
    <property type="component" value="Unassembled WGS sequence"/>
</dbReference>
<dbReference type="Pfam" id="PF00437">
    <property type="entry name" value="T2SSE"/>
    <property type="match status" value="1"/>
</dbReference>
<keyword evidence="6" id="KW-1185">Reference proteome</keyword>
<dbReference type="VEuPathDB" id="AmoebaDB:FDP41_012462"/>
<evidence type="ECO:0000256" key="1">
    <source>
        <dbReference type="ARBA" id="ARBA00022741"/>
    </source>
</evidence>
<evidence type="ECO:0000256" key="2">
    <source>
        <dbReference type="ARBA" id="ARBA00022840"/>
    </source>
</evidence>
<dbReference type="OrthoDB" id="10257499at2759"/>
<reference evidence="5 6" key="1">
    <citation type="journal article" date="2019" name="Sci. Rep.">
        <title>Nanopore sequencing improves the draft genome of the human pathogenic amoeba Naegleria fowleri.</title>
        <authorList>
            <person name="Liechti N."/>
            <person name="Schurch N."/>
            <person name="Bruggmann R."/>
            <person name="Wittwer M."/>
        </authorList>
    </citation>
    <scope>NUCLEOTIDE SEQUENCE [LARGE SCALE GENOMIC DNA]</scope>
    <source>
        <strain evidence="5 6">ATCC 30894</strain>
    </source>
</reference>
<evidence type="ECO:0000256" key="3">
    <source>
        <dbReference type="SAM" id="MobiDB-lite"/>
    </source>
</evidence>
<evidence type="ECO:0000313" key="6">
    <source>
        <dbReference type="Proteomes" id="UP000444721"/>
    </source>
</evidence>
<sequence>MMKRKWAGKRQDQSEDNNNNITTPSSSSSAQSMVGSSNEEMKRSRVSTILRHLMPNVFKVQDSFTNVKAHSEAPNKDRDEEQDKKRKQFSSSLRTKDQEPIMNEELKQNNNQWINFEANNRENAVENFVNQQSLSADDVNDENIILPVKALFHAMKNPQNRKSSESFSKSFQSSYQTMSHAEELNRKQNKWKIGFPDTDVKATLFSRENERVYTSTKPLVPRSELVEQPKGDPPDISKVFGSKKGQGGHVCIVGPTGSGKSTIVRGILCQMSAEKALAIYSLEYPVEVNLQTHGLFNVCQIDMFQEIQGKQRSLAETANNLLKHDPDIIYFGELRHKVDFETATSIALSGVQVISTGHASSPIDLLERLRSMNIDLKTQFRAFKCILGVKRVPILCPHCKQRMVIYGKTDNRALKLLTMYRVVTTEKVNRRKEVPVVCMPPEPSKNKADTCPHCVNGYISNHTIYEFLYITPESDMETLRKKHTYTTEETLLSLIMQGEVNPLYLQNSIH</sequence>